<accession>A0ABS1WVL3</accession>
<dbReference type="Proteomes" id="UP000661077">
    <property type="component" value="Unassembled WGS sequence"/>
</dbReference>
<dbReference type="SUPFAM" id="SSF55785">
    <property type="entry name" value="PYP-like sensor domain (PAS domain)"/>
    <property type="match status" value="1"/>
</dbReference>
<evidence type="ECO:0000259" key="7">
    <source>
        <dbReference type="PROSITE" id="PS50109"/>
    </source>
</evidence>
<dbReference type="PROSITE" id="PS50109">
    <property type="entry name" value="HIS_KIN"/>
    <property type="match status" value="1"/>
</dbReference>
<sequence>MLLRFVSKATSVNNFVALNQRIAQLSNEVALRRQAQRAALEQGELLRVTLASIGDAVITTDIRGNITFMNPIAEAHTQCPLGLALGRPIEEVFVIRDEEHGKPVDNPVRRVLREGRIVALANHTVLVSRLGEILPIEDTAAPIKVSNGELLGVVLVFHEVAARRRLERDLIRQAEALREADRRKDEFLATLAHELRNPLAALSAASHLLAKSSQKPHLAELARDALQRQVAHMAHLLDALLDVARITHGRVHLTKEYIPLQTCIDAALETIKPLLATRPHELSVELPQVSPRVHADRVRVTQILVNLLTNAIKYTDAVGRVRLRVETVGSEVVISVQDTGIGIPPEDLDRVFEMFSQTRPAMHRSDGGLGIGLSLVRSLVQMHGGSVRAHSAGIGQGSEFVVRLPLALDQAATAGPDHRNSAEPKRTSARRILIADDNEDGAITWAALLELVGHSVRVAHNGRKALEIAETFAPEVAMIDIGMPEMNGIEVARALRSNASGRRMVLIAVSGWGQPQDKQLALDAGFDFHLTKPVELEAIEALLASMPQPGSFDG</sequence>
<comment type="catalytic activity">
    <reaction evidence="1">
        <text>ATP + protein L-histidine = ADP + protein N-phospho-L-histidine.</text>
        <dbReference type="EC" id="2.7.13.3"/>
    </reaction>
</comment>
<keyword evidence="11" id="KW-1185">Reference proteome</keyword>
<dbReference type="Gene3D" id="3.40.50.2300">
    <property type="match status" value="1"/>
</dbReference>
<dbReference type="Gene3D" id="1.10.287.130">
    <property type="match status" value="1"/>
</dbReference>
<dbReference type="SMART" id="SM00091">
    <property type="entry name" value="PAS"/>
    <property type="match status" value="1"/>
</dbReference>
<protein>
    <recommendedName>
        <fullName evidence="2">histidine kinase</fullName>
        <ecNumber evidence="2">2.7.13.3</ecNumber>
    </recommendedName>
</protein>
<dbReference type="InterPro" id="IPR003661">
    <property type="entry name" value="HisK_dim/P_dom"/>
</dbReference>
<dbReference type="SMART" id="SM00448">
    <property type="entry name" value="REC"/>
    <property type="match status" value="1"/>
</dbReference>
<evidence type="ECO:0000259" key="9">
    <source>
        <dbReference type="PROSITE" id="PS50113"/>
    </source>
</evidence>
<dbReference type="InterPro" id="IPR035965">
    <property type="entry name" value="PAS-like_dom_sf"/>
</dbReference>
<evidence type="ECO:0000313" key="11">
    <source>
        <dbReference type="Proteomes" id="UP000661077"/>
    </source>
</evidence>
<dbReference type="PANTHER" id="PTHR43047">
    <property type="entry name" value="TWO-COMPONENT HISTIDINE PROTEIN KINASE"/>
    <property type="match status" value="1"/>
</dbReference>
<feature type="domain" description="PAC" evidence="9">
    <location>
        <begin position="120"/>
        <end position="172"/>
    </location>
</feature>
<feature type="domain" description="Histidine kinase" evidence="7">
    <location>
        <begin position="190"/>
        <end position="408"/>
    </location>
</feature>
<dbReference type="PROSITE" id="PS50113">
    <property type="entry name" value="PAC"/>
    <property type="match status" value="1"/>
</dbReference>
<evidence type="ECO:0000256" key="1">
    <source>
        <dbReference type="ARBA" id="ARBA00000085"/>
    </source>
</evidence>
<feature type="modified residue" description="4-aspartylphosphate" evidence="6">
    <location>
        <position position="480"/>
    </location>
</feature>
<dbReference type="EMBL" id="JAEVLS010000002">
    <property type="protein sequence ID" value="MBM0104999.1"/>
    <property type="molecule type" value="Genomic_DNA"/>
</dbReference>
<dbReference type="InterPro" id="IPR000014">
    <property type="entry name" value="PAS"/>
</dbReference>
<evidence type="ECO:0000313" key="10">
    <source>
        <dbReference type="EMBL" id="MBM0104999.1"/>
    </source>
</evidence>
<dbReference type="SMART" id="SM00387">
    <property type="entry name" value="HATPase_c"/>
    <property type="match status" value="1"/>
</dbReference>
<dbReference type="Gene3D" id="3.30.450.20">
    <property type="entry name" value="PAS domain"/>
    <property type="match status" value="1"/>
</dbReference>
<dbReference type="SUPFAM" id="SSF47384">
    <property type="entry name" value="Homodimeric domain of signal transducing histidine kinase"/>
    <property type="match status" value="1"/>
</dbReference>
<dbReference type="Pfam" id="PF02518">
    <property type="entry name" value="HATPase_c"/>
    <property type="match status" value="1"/>
</dbReference>
<keyword evidence="3 6" id="KW-0597">Phosphoprotein</keyword>
<dbReference type="InterPro" id="IPR036097">
    <property type="entry name" value="HisK_dim/P_sf"/>
</dbReference>
<dbReference type="CDD" id="cd00130">
    <property type="entry name" value="PAS"/>
    <property type="match status" value="1"/>
</dbReference>
<evidence type="ECO:0000256" key="6">
    <source>
        <dbReference type="PROSITE-ProRule" id="PRU00169"/>
    </source>
</evidence>
<keyword evidence="5" id="KW-0418">Kinase</keyword>
<dbReference type="SMART" id="SM00388">
    <property type="entry name" value="HisKA"/>
    <property type="match status" value="1"/>
</dbReference>
<feature type="domain" description="Response regulatory" evidence="8">
    <location>
        <begin position="431"/>
        <end position="547"/>
    </location>
</feature>
<organism evidence="10 11">
    <name type="scientific">Steroidobacter gossypii</name>
    <dbReference type="NCBI Taxonomy" id="2805490"/>
    <lineage>
        <taxon>Bacteria</taxon>
        <taxon>Pseudomonadati</taxon>
        <taxon>Pseudomonadota</taxon>
        <taxon>Gammaproteobacteria</taxon>
        <taxon>Steroidobacterales</taxon>
        <taxon>Steroidobacteraceae</taxon>
        <taxon>Steroidobacter</taxon>
    </lineage>
</organism>
<dbReference type="Gene3D" id="3.30.565.10">
    <property type="entry name" value="Histidine kinase-like ATPase, C-terminal domain"/>
    <property type="match status" value="1"/>
</dbReference>
<dbReference type="PANTHER" id="PTHR43047:SF72">
    <property type="entry name" value="OSMOSENSING HISTIDINE PROTEIN KINASE SLN1"/>
    <property type="match status" value="1"/>
</dbReference>
<dbReference type="Pfam" id="PF00072">
    <property type="entry name" value="Response_reg"/>
    <property type="match status" value="1"/>
</dbReference>
<dbReference type="InterPro" id="IPR011006">
    <property type="entry name" value="CheY-like_superfamily"/>
</dbReference>
<dbReference type="CDD" id="cd00082">
    <property type="entry name" value="HisKA"/>
    <property type="match status" value="1"/>
</dbReference>
<dbReference type="InterPro" id="IPR004358">
    <property type="entry name" value="Sig_transdc_His_kin-like_C"/>
</dbReference>
<dbReference type="PRINTS" id="PR00344">
    <property type="entry name" value="BCTRLSENSOR"/>
</dbReference>
<evidence type="ECO:0000256" key="3">
    <source>
        <dbReference type="ARBA" id="ARBA00022553"/>
    </source>
</evidence>
<dbReference type="CDD" id="cd17580">
    <property type="entry name" value="REC_2_DhkD-like"/>
    <property type="match status" value="1"/>
</dbReference>
<dbReference type="Pfam" id="PF08448">
    <property type="entry name" value="PAS_4"/>
    <property type="match status" value="1"/>
</dbReference>
<dbReference type="InterPro" id="IPR036890">
    <property type="entry name" value="HATPase_C_sf"/>
</dbReference>
<dbReference type="Pfam" id="PF00512">
    <property type="entry name" value="HisKA"/>
    <property type="match status" value="1"/>
</dbReference>
<comment type="caution">
    <text evidence="10">The sequence shown here is derived from an EMBL/GenBank/DDBJ whole genome shotgun (WGS) entry which is preliminary data.</text>
</comment>
<evidence type="ECO:0000259" key="8">
    <source>
        <dbReference type="PROSITE" id="PS50110"/>
    </source>
</evidence>
<name>A0ABS1WVL3_9GAMM</name>
<keyword evidence="4" id="KW-0808">Transferase</keyword>
<dbReference type="CDD" id="cd16922">
    <property type="entry name" value="HATPase_EvgS-ArcB-TorS-like"/>
    <property type="match status" value="1"/>
</dbReference>
<dbReference type="EC" id="2.7.13.3" evidence="2"/>
<evidence type="ECO:0000256" key="5">
    <source>
        <dbReference type="ARBA" id="ARBA00022777"/>
    </source>
</evidence>
<dbReference type="InterPro" id="IPR001789">
    <property type="entry name" value="Sig_transdc_resp-reg_receiver"/>
</dbReference>
<evidence type="ECO:0000256" key="4">
    <source>
        <dbReference type="ARBA" id="ARBA00022679"/>
    </source>
</evidence>
<dbReference type="InterPro" id="IPR003594">
    <property type="entry name" value="HATPase_dom"/>
</dbReference>
<dbReference type="InterPro" id="IPR013656">
    <property type="entry name" value="PAS_4"/>
</dbReference>
<dbReference type="NCBIfam" id="TIGR00229">
    <property type="entry name" value="sensory_box"/>
    <property type="match status" value="1"/>
</dbReference>
<proteinExistence type="predicted"/>
<dbReference type="SUPFAM" id="SSF52172">
    <property type="entry name" value="CheY-like"/>
    <property type="match status" value="1"/>
</dbReference>
<evidence type="ECO:0000256" key="2">
    <source>
        <dbReference type="ARBA" id="ARBA00012438"/>
    </source>
</evidence>
<gene>
    <name evidence="10" type="ORF">JM946_09570</name>
</gene>
<dbReference type="InterPro" id="IPR000700">
    <property type="entry name" value="PAS-assoc_C"/>
</dbReference>
<dbReference type="InterPro" id="IPR005467">
    <property type="entry name" value="His_kinase_dom"/>
</dbReference>
<dbReference type="PROSITE" id="PS50110">
    <property type="entry name" value="RESPONSE_REGULATORY"/>
    <property type="match status" value="1"/>
</dbReference>
<reference evidence="10 11" key="1">
    <citation type="journal article" date="2021" name="Int. J. Syst. Evol. Microbiol.">
        <title>Steroidobacter gossypii sp. nov., isolated from soil of cotton cropping field.</title>
        <authorList>
            <person name="Huang R."/>
            <person name="Yang S."/>
            <person name="Zhen C."/>
            <person name="Liu W."/>
        </authorList>
    </citation>
    <scope>NUCLEOTIDE SEQUENCE [LARGE SCALE GENOMIC DNA]</scope>
    <source>
        <strain evidence="10 11">S1-65</strain>
    </source>
</reference>
<dbReference type="SUPFAM" id="SSF55874">
    <property type="entry name" value="ATPase domain of HSP90 chaperone/DNA topoisomerase II/histidine kinase"/>
    <property type="match status" value="1"/>
</dbReference>